<sequence>MMDIATLKYFSHQRCGVCKVLMPKIKELLSDSFPKMKFQYVNIEEEPEVAARYQVFTVPTILIYFEGKEYYRFARNVSIIQLREAIERPYQLLFE</sequence>
<dbReference type="Pfam" id="PF00085">
    <property type="entry name" value="Thioredoxin"/>
    <property type="match status" value="1"/>
</dbReference>
<organism evidence="2 3">
    <name type="scientific">Carboxylicivirga marina</name>
    <dbReference type="NCBI Taxonomy" id="2800988"/>
    <lineage>
        <taxon>Bacteria</taxon>
        <taxon>Pseudomonadati</taxon>
        <taxon>Bacteroidota</taxon>
        <taxon>Bacteroidia</taxon>
        <taxon>Marinilabiliales</taxon>
        <taxon>Marinilabiliaceae</taxon>
        <taxon>Carboxylicivirga</taxon>
    </lineage>
</organism>
<dbReference type="EMBL" id="JAENRR010000033">
    <property type="protein sequence ID" value="MBK3518414.1"/>
    <property type="molecule type" value="Genomic_DNA"/>
</dbReference>
<dbReference type="InterPro" id="IPR013766">
    <property type="entry name" value="Thioredoxin_domain"/>
</dbReference>
<gene>
    <name evidence="2" type="ORF">JIV24_13805</name>
</gene>
<evidence type="ECO:0000313" key="3">
    <source>
        <dbReference type="Proteomes" id="UP000605676"/>
    </source>
</evidence>
<comment type="caution">
    <text evidence="2">The sequence shown here is derived from an EMBL/GenBank/DDBJ whole genome shotgun (WGS) entry which is preliminary data.</text>
</comment>
<dbReference type="PANTHER" id="PTHR45663">
    <property type="entry name" value="GEO12009P1"/>
    <property type="match status" value="1"/>
</dbReference>
<name>A0ABS1HL60_9BACT</name>
<dbReference type="RefSeq" id="WP_200465642.1">
    <property type="nucleotide sequence ID" value="NZ_JAENRR010000033.1"/>
</dbReference>
<protein>
    <submittedName>
        <fullName evidence="2">Thioredoxin family protein</fullName>
    </submittedName>
</protein>
<evidence type="ECO:0000259" key="1">
    <source>
        <dbReference type="Pfam" id="PF00085"/>
    </source>
</evidence>
<dbReference type="Proteomes" id="UP000605676">
    <property type="component" value="Unassembled WGS sequence"/>
</dbReference>
<dbReference type="PANTHER" id="PTHR45663:SF11">
    <property type="entry name" value="GEO12009P1"/>
    <property type="match status" value="1"/>
</dbReference>
<keyword evidence="3" id="KW-1185">Reference proteome</keyword>
<dbReference type="InterPro" id="IPR036249">
    <property type="entry name" value="Thioredoxin-like_sf"/>
</dbReference>
<dbReference type="SUPFAM" id="SSF52833">
    <property type="entry name" value="Thioredoxin-like"/>
    <property type="match status" value="1"/>
</dbReference>
<proteinExistence type="predicted"/>
<feature type="domain" description="Thioredoxin" evidence="1">
    <location>
        <begin position="9"/>
        <end position="84"/>
    </location>
</feature>
<dbReference type="Gene3D" id="3.40.30.10">
    <property type="entry name" value="Glutaredoxin"/>
    <property type="match status" value="1"/>
</dbReference>
<evidence type="ECO:0000313" key="2">
    <source>
        <dbReference type="EMBL" id="MBK3518414.1"/>
    </source>
</evidence>
<accession>A0ABS1HL60</accession>
<dbReference type="CDD" id="cd02947">
    <property type="entry name" value="TRX_family"/>
    <property type="match status" value="1"/>
</dbReference>
<reference evidence="2 3" key="1">
    <citation type="submission" date="2021-01" db="EMBL/GenBank/DDBJ databases">
        <title>Carboxyliciviraga sp.nov., isolated from coastal sediments.</title>
        <authorList>
            <person name="Lu D."/>
            <person name="Zhang T."/>
        </authorList>
    </citation>
    <scope>NUCLEOTIDE SEQUENCE [LARGE SCALE GENOMIC DNA]</scope>
    <source>
        <strain evidence="2 3">N1Y132</strain>
    </source>
</reference>